<proteinExistence type="predicted"/>
<name>A0A0E9SZZ0_ANGAN</name>
<accession>A0A0E9SZZ0</accession>
<protein>
    <submittedName>
        <fullName evidence="1">Uncharacterized protein</fullName>
    </submittedName>
</protein>
<reference evidence="1" key="1">
    <citation type="submission" date="2014-11" db="EMBL/GenBank/DDBJ databases">
        <authorList>
            <person name="Amaro Gonzalez C."/>
        </authorList>
    </citation>
    <scope>NUCLEOTIDE SEQUENCE</scope>
</reference>
<evidence type="ECO:0000313" key="1">
    <source>
        <dbReference type="EMBL" id="JAH46083.1"/>
    </source>
</evidence>
<reference evidence="1" key="2">
    <citation type="journal article" date="2015" name="Fish Shellfish Immunol.">
        <title>Early steps in the European eel (Anguilla anguilla)-Vibrio vulnificus interaction in the gills: Role of the RtxA13 toxin.</title>
        <authorList>
            <person name="Callol A."/>
            <person name="Pajuelo D."/>
            <person name="Ebbesson L."/>
            <person name="Teles M."/>
            <person name="MacKenzie S."/>
            <person name="Amaro C."/>
        </authorList>
    </citation>
    <scope>NUCLEOTIDE SEQUENCE</scope>
</reference>
<dbReference type="EMBL" id="GBXM01062494">
    <property type="protein sequence ID" value="JAH46083.1"/>
    <property type="molecule type" value="Transcribed_RNA"/>
</dbReference>
<sequence length="11" mass="1318">MLKSVVQRFLP</sequence>
<organism evidence="1">
    <name type="scientific">Anguilla anguilla</name>
    <name type="common">European freshwater eel</name>
    <name type="synonym">Muraena anguilla</name>
    <dbReference type="NCBI Taxonomy" id="7936"/>
    <lineage>
        <taxon>Eukaryota</taxon>
        <taxon>Metazoa</taxon>
        <taxon>Chordata</taxon>
        <taxon>Craniata</taxon>
        <taxon>Vertebrata</taxon>
        <taxon>Euteleostomi</taxon>
        <taxon>Actinopterygii</taxon>
        <taxon>Neopterygii</taxon>
        <taxon>Teleostei</taxon>
        <taxon>Anguilliformes</taxon>
        <taxon>Anguillidae</taxon>
        <taxon>Anguilla</taxon>
    </lineage>
</organism>